<feature type="non-terminal residue" evidence="5">
    <location>
        <position position="648"/>
    </location>
</feature>
<evidence type="ECO:0000256" key="1">
    <source>
        <dbReference type="ARBA" id="ARBA00022441"/>
    </source>
</evidence>
<dbReference type="Gene3D" id="2.120.10.80">
    <property type="entry name" value="Kelch-type beta propeller"/>
    <property type="match status" value="2"/>
</dbReference>
<feature type="region of interest" description="Disordered" evidence="3">
    <location>
        <begin position="478"/>
        <end position="579"/>
    </location>
</feature>
<reference evidence="5 6" key="1">
    <citation type="journal article" date="2023" name="Sci. Data">
        <title>Genome assembly of the Korean intertidal mud-creeper Batillaria attramentaria.</title>
        <authorList>
            <person name="Patra A.K."/>
            <person name="Ho P.T."/>
            <person name="Jun S."/>
            <person name="Lee S.J."/>
            <person name="Kim Y."/>
            <person name="Won Y.J."/>
        </authorList>
    </citation>
    <scope>NUCLEOTIDE SEQUENCE [LARGE SCALE GENOMIC DNA]</scope>
    <source>
        <strain evidence="5">Wonlab-2016</strain>
    </source>
</reference>
<keyword evidence="2" id="KW-0677">Repeat</keyword>
<gene>
    <name evidence="5" type="ORF">BaRGS_00017732</name>
</gene>
<feature type="domain" description="Caspase family p20" evidence="4">
    <location>
        <begin position="433"/>
        <end position="468"/>
    </location>
</feature>
<dbReference type="PANTHER" id="PTHR46228:SF2">
    <property type="entry name" value="KELCH REPEAT PROTEIN (AFU_ORTHOLOGUE AFUA_4G14350)"/>
    <property type="match status" value="1"/>
</dbReference>
<organism evidence="5 6">
    <name type="scientific">Batillaria attramentaria</name>
    <dbReference type="NCBI Taxonomy" id="370345"/>
    <lineage>
        <taxon>Eukaryota</taxon>
        <taxon>Metazoa</taxon>
        <taxon>Spiralia</taxon>
        <taxon>Lophotrochozoa</taxon>
        <taxon>Mollusca</taxon>
        <taxon>Gastropoda</taxon>
        <taxon>Caenogastropoda</taxon>
        <taxon>Sorbeoconcha</taxon>
        <taxon>Cerithioidea</taxon>
        <taxon>Batillariidae</taxon>
        <taxon>Batillaria</taxon>
    </lineage>
</organism>
<protein>
    <recommendedName>
        <fullName evidence="4">Caspase family p20 domain-containing protein</fullName>
    </recommendedName>
</protein>
<dbReference type="InterPro" id="IPR029030">
    <property type="entry name" value="Caspase-like_dom_sf"/>
</dbReference>
<name>A0ABD0KUU1_9CAEN</name>
<proteinExistence type="predicted"/>
<feature type="compositionally biased region" description="Polar residues" evidence="3">
    <location>
        <begin position="163"/>
        <end position="172"/>
    </location>
</feature>
<dbReference type="Pfam" id="PF24681">
    <property type="entry name" value="Kelch_KLHDC2_KLHL20_DRC7"/>
    <property type="match status" value="1"/>
</dbReference>
<dbReference type="Proteomes" id="UP001519460">
    <property type="component" value="Unassembled WGS sequence"/>
</dbReference>
<keyword evidence="1" id="KW-0880">Kelch repeat</keyword>
<evidence type="ECO:0000256" key="3">
    <source>
        <dbReference type="SAM" id="MobiDB-lite"/>
    </source>
</evidence>
<dbReference type="InterPro" id="IPR001309">
    <property type="entry name" value="Pept_C14_p20"/>
</dbReference>
<dbReference type="PROSITE" id="PS50208">
    <property type="entry name" value="CASPASE_P20"/>
    <property type="match status" value="1"/>
</dbReference>
<dbReference type="AlphaFoldDB" id="A0ABD0KUU1"/>
<accession>A0ABD0KUU1</accession>
<evidence type="ECO:0000256" key="2">
    <source>
        <dbReference type="ARBA" id="ARBA00022737"/>
    </source>
</evidence>
<dbReference type="SUPFAM" id="SSF52129">
    <property type="entry name" value="Caspase-like"/>
    <property type="match status" value="1"/>
</dbReference>
<comment type="caution">
    <text evidence="5">The sequence shown here is derived from an EMBL/GenBank/DDBJ whole genome shotgun (WGS) entry which is preliminary data.</text>
</comment>
<dbReference type="InterPro" id="IPR011043">
    <property type="entry name" value="Gal_Oxase/kelch_b-propeller"/>
</dbReference>
<keyword evidence="6" id="KW-1185">Reference proteome</keyword>
<dbReference type="PANTHER" id="PTHR46228">
    <property type="entry name" value="KELCH DOMAIN-CONTAINING PROTEIN"/>
    <property type="match status" value="1"/>
</dbReference>
<evidence type="ECO:0000259" key="4">
    <source>
        <dbReference type="PROSITE" id="PS50208"/>
    </source>
</evidence>
<feature type="region of interest" description="Disordered" evidence="3">
    <location>
        <begin position="163"/>
        <end position="182"/>
    </location>
</feature>
<evidence type="ECO:0000313" key="6">
    <source>
        <dbReference type="Proteomes" id="UP001519460"/>
    </source>
</evidence>
<evidence type="ECO:0000313" key="5">
    <source>
        <dbReference type="EMBL" id="KAK7491036.1"/>
    </source>
</evidence>
<dbReference type="SUPFAM" id="SSF50965">
    <property type="entry name" value="Galactose oxidase, central domain"/>
    <property type="match status" value="1"/>
</dbReference>
<dbReference type="InterPro" id="IPR015915">
    <property type="entry name" value="Kelch-typ_b-propeller"/>
</dbReference>
<dbReference type="EMBL" id="JACVVK020000120">
    <property type="protein sequence ID" value="KAK7491036.1"/>
    <property type="molecule type" value="Genomic_DNA"/>
</dbReference>
<dbReference type="InterPro" id="IPR015917">
    <property type="entry name" value="Pept_C14A"/>
</dbReference>
<dbReference type="Gene3D" id="3.40.50.1460">
    <property type="match status" value="1"/>
</dbReference>
<dbReference type="PRINTS" id="PR00376">
    <property type="entry name" value="IL1BCENZYME"/>
</dbReference>
<sequence>MANNAPITGQLLCPRRSGHIALCVGETLYVWGGFRTPAKGEASAPPLPPSDLWRYNADGDFWTCAKCTDSNCPDSTVGACGVKVGNYLYVLGGWRNPDGYLRQLYRLHLVSYQWEAVDTQPDTDGLSARWNFTAWAYGDRSIGLDSVLQEGWNNQLLKLDTTTPGHSWSNPRCQGEPPSPRSGHAGALLKDKVYIFGGQQRENVMNDLYCLDLSNPRPVWELLSPSGSVPQARYWHSLTAAGEDRLLLFGGLARDDSPLDDVWLLRLSPQVQWTELKSQSGHPRHYHTACCTQSGNVLVFGGCVDNILGYDGNMPRFSEQILEFQMQPKPLEFHESRCKAVVDLREILKNMGIRCPRDIVDAPQGSFPSRPRKFGDVHSRLPSKWPDVKAHNPLDRPGIEVVTVAEDDHDMTSYFDAVCFGQDLSTYRLQQKQRGIFLLINNEEFEFLSTRTGTDKDEYQLTRVFKQLDEKNVGISAQTAGGAGKTSAQKAGNAEKTRAQEAGDAGKTSAQEAGDAGKTSAQEAGDAGEMSAQEVDDAGETSAQEAGDAGETSAQEAGDAGETSAQKAGDAGDMSAQEVGDSGELPVLVEFKTTEKIHITSTRGNEQFDSEIVPSGADILIAEATLPALAYVFANYAHMLDITELLLA</sequence>